<dbReference type="EMBL" id="LXEP01000064">
    <property type="protein sequence ID" value="OAT15996.1"/>
    <property type="molecule type" value="Genomic_DNA"/>
</dbReference>
<dbReference type="AlphaFoldDB" id="A0A1B7HK96"/>
<gene>
    <name evidence="1" type="ORF">M977_04680</name>
</gene>
<sequence length="96" mass="10838">MCSRDALERKELLHQIVNRLDIMLPSAVIPVRQRLGSEAAFQRQTYASQPGLYPQVKMVCQMELTSHLLTVAAFGTMKESEYTLAEQLINQTGDNL</sequence>
<name>A0A1B7HK96_9ENTR</name>
<dbReference type="PATRIC" id="fig|1354253.4.peg.4859"/>
<dbReference type="PANTHER" id="PTHR37529:SF1">
    <property type="entry name" value="TRANSPOSASE INSG FOR INSERTION SEQUENCE ELEMENT IS4-RELATED"/>
    <property type="match status" value="1"/>
</dbReference>
<dbReference type="Proteomes" id="UP000078504">
    <property type="component" value="Unassembled WGS sequence"/>
</dbReference>
<comment type="caution">
    <text evidence="1">The sequence shown here is derived from an EMBL/GenBank/DDBJ whole genome shotgun (WGS) entry which is preliminary data.</text>
</comment>
<organism evidence="1 2">
    <name type="scientific">Buttiauxella gaviniae ATCC 51604</name>
    <dbReference type="NCBI Taxonomy" id="1354253"/>
    <lineage>
        <taxon>Bacteria</taxon>
        <taxon>Pseudomonadati</taxon>
        <taxon>Pseudomonadota</taxon>
        <taxon>Gammaproteobacteria</taxon>
        <taxon>Enterobacterales</taxon>
        <taxon>Enterobacteriaceae</taxon>
        <taxon>Buttiauxella</taxon>
    </lineage>
</organism>
<proteinExistence type="predicted"/>
<accession>A0A1B7HK96</accession>
<dbReference type="PANTHER" id="PTHR37529">
    <property type="entry name" value="TRANSPOSASE INSG FOR INSERTION SEQUENCE ELEMENT IS4-RELATED"/>
    <property type="match status" value="1"/>
</dbReference>
<evidence type="ECO:0000313" key="2">
    <source>
        <dbReference type="Proteomes" id="UP000078504"/>
    </source>
</evidence>
<evidence type="ECO:0000313" key="1">
    <source>
        <dbReference type="EMBL" id="OAT15996.1"/>
    </source>
</evidence>
<protein>
    <submittedName>
        <fullName evidence="1">Transposase</fullName>
    </submittedName>
</protein>
<reference evidence="1 2" key="1">
    <citation type="submission" date="2016-04" db="EMBL/GenBank/DDBJ databases">
        <title>ATOL: Assembling a taxonomically balanced genome-scale reconstruction of the evolutionary history of the Enterobacteriaceae.</title>
        <authorList>
            <person name="Plunkett G.III."/>
            <person name="Neeno-Eckwall E.C."/>
            <person name="Glasner J.D."/>
            <person name="Perna N.T."/>
        </authorList>
    </citation>
    <scope>NUCLEOTIDE SEQUENCE [LARGE SCALE GENOMIC DNA]</scope>
    <source>
        <strain evidence="1 2">ATCC 51604</strain>
    </source>
</reference>